<dbReference type="GO" id="GO:0030148">
    <property type="term" value="P:sphingolipid biosynthetic process"/>
    <property type="evidence" value="ECO:0007669"/>
    <property type="project" value="TreeGrafter"/>
</dbReference>
<keyword evidence="1" id="KW-0812">Transmembrane</keyword>
<feature type="transmembrane region" description="Helical" evidence="1">
    <location>
        <begin position="307"/>
        <end position="329"/>
    </location>
</feature>
<dbReference type="GO" id="GO:0006666">
    <property type="term" value="P:3-keto-sphinganine metabolic process"/>
    <property type="evidence" value="ECO:0007669"/>
    <property type="project" value="TreeGrafter"/>
</dbReference>
<proteinExistence type="predicted"/>
<accession>A0A8T2UZ31</accession>
<evidence type="ECO:0000256" key="1">
    <source>
        <dbReference type="SAM" id="Phobius"/>
    </source>
</evidence>
<dbReference type="Pfam" id="PF00106">
    <property type="entry name" value="adh_short"/>
    <property type="match status" value="1"/>
</dbReference>
<name>A0A8T2UZ31_CERRI</name>
<feature type="transmembrane region" description="Helical" evidence="1">
    <location>
        <begin position="7"/>
        <end position="28"/>
    </location>
</feature>
<dbReference type="OMA" id="WLWSLLT"/>
<reference evidence="2" key="1">
    <citation type="submission" date="2021-08" db="EMBL/GenBank/DDBJ databases">
        <title>WGS assembly of Ceratopteris richardii.</title>
        <authorList>
            <person name="Marchant D.B."/>
            <person name="Chen G."/>
            <person name="Jenkins J."/>
            <person name="Shu S."/>
            <person name="Leebens-Mack J."/>
            <person name="Grimwood J."/>
            <person name="Schmutz J."/>
            <person name="Soltis P."/>
            <person name="Soltis D."/>
            <person name="Chen Z.-H."/>
        </authorList>
    </citation>
    <scope>NUCLEOTIDE SEQUENCE</scope>
    <source>
        <strain evidence="2">Whitten #5841</strain>
        <tissue evidence="2">Leaf</tissue>
    </source>
</reference>
<dbReference type="PRINTS" id="PR00081">
    <property type="entry name" value="GDHRDH"/>
</dbReference>
<dbReference type="GO" id="GO:0047560">
    <property type="term" value="F:3-dehydrosphinganine reductase activity"/>
    <property type="evidence" value="ECO:0007669"/>
    <property type="project" value="TreeGrafter"/>
</dbReference>
<gene>
    <name evidence="2" type="ORF">KP509_04G037600</name>
</gene>
<keyword evidence="1" id="KW-0472">Membrane</keyword>
<dbReference type="SUPFAM" id="SSF51735">
    <property type="entry name" value="NAD(P)-binding Rossmann-fold domains"/>
    <property type="match status" value="1"/>
</dbReference>
<protein>
    <submittedName>
        <fullName evidence="2">Uncharacterized protein</fullName>
    </submittedName>
</protein>
<dbReference type="InterPro" id="IPR036291">
    <property type="entry name" value="NAD(P)-bd_dom_sf"/>
</dbReference>
<dbReference type="Proteomes" id="UP000825935">
    <property type="component" value="Chromosome 4"/>
</dbReference>
<dbReference type="EMBL" id="CM035409">
    <property type="protein sequence ID" value="KAH7438933.1"/>
    <property type="molecule type" value="Genomic_DNA"/>
</dbReference>
<dbReference type="PANTHER" id="PTHR43550">
    <property type="entry name" value="3-KETODIHYDROSPHINGOSINE REDUCTASE"/>
    <property type="match status" value="1"/>
</dbReference>
<dbReference type="OrthoDB" id="37659at2759"/>
<dbReference type="InterPro" id="IPR002347">
    <property type="entry name" value="SDR_fam"/>
</dbReference>
<dbReference type="GO" id="GO:0005789">
    <property type="term" value="C:endoplasmic reticulum membrane"/>
    <property type="evidence" value="ECO:0007669"/>
    <property type="project" value="TreeGrafter"/>
</dbReference>
<evidence type="ECO:0000313" key="3">
    <source>
        <dbReference type="Proteomes" id="UP000825935"/>
    </source>
</evidence>
<dbReference type="PROSITE" id="PS00061">
    <property type="entry name" value="ADH_SHORT"/>
    <property type="match status" value="1"/>
</dbReference>
<dbReference type="Gene3D" id="3.40.50.720">
    <property type="entry name" value="NAD(P)-binding Rossmann-like Domain"/>
    <property type="match status" value="1"/>
</dbReference>
<feature type="transmembrane region" description="Helical" evidence="1">
    <location>
        <begin position="282"/>
        <end position="301"/>
    </location>
</feature>
<sequence length="337" mass="36521">MDLTGKMSQWIISAMIMVILYVSMVAMWKGRHRRRHISSLQGKHVMITGGSSGIGLAIAKKCFSEGAYLTLLARNESRLSHAASLLVSSHQSAHMLRDRILLKAVDVSDPSAVAAAIAQSIAWKPIDVLICNAGIVIHGSFDDVKVKELQRVASTNVLGCAFPIHAALSHMKSRSSQNPSSIVLMSSLSSLMFVPGANMYTSSKYAVNGLAEALRFEVMPYNIKVNLVCPGFTETPMLDEADKAANEVAGVYGNPTFYDRANAQSPEDVAAMTVEGVKRGEYLITTTAVGFFLSVLGRGFVPADSFARAFLELLLLVPVRLGSFVWLAYATSRIKKF</sequence>
<keyword evidence="1" id="KW-1133">Transmembrane helix</keyword>
<organism evidence="2 3">
    <name type="scientific">Ceratopteris richardii</name>
    <name type="common">Triangle waterfern</name>
    <dbReference type="NCBI Taxonomy" id="49495"/>
    <lineage>
        <taxon>Eukaryota</taxon>
        <taxon>Viridiplantae</taxon>
        <taxon>Streptophyta</taxon>
        <taxon>Embryophyta</taxon>
        <taxon>Tracheophyta</taxon>
        <taxon>Polypodiopsida</taxon>
        <taxon>Polypodiidae</taxon>
        <taxon>Polypodiales</taxon>
        <taxon>Pteridineae</taxon>
        <taxon>Pteridaceae</taxon>
        <taxon>Parkerioideae</taxon>
        <taxon>Ceratopteris</taxon>
    </lineage>
</organism>
<dbReference type="AlphaFoldDB" id="A0A8T2UZ31"/>
<keyword evidence="3" id="KW-1185">Reference proteome</keyword>
<dbReference type="PANTHER" id="PTHR43550:SF12">
    <property type="entry name" value="3-DEHYDROSPHINGANINE REDUCTASE"/>
    <property type="match status" value="1"/>
</dbReference>
<evidence type="ECO:0000313" key="2">
    <source>
        <dbReference type="EMBL" id="KAH7438933.1"/>
    </source>
</evidence>
<comment type="caution">
    <text evidence="2">The sequence shown here is derived from an EMBL/GenBank/DDBJ whole genome shotgun (WGS) entry which is preliminary data.</text>
</comment>
<dbReference type="InterPro" id="IPR020904">
    <property type="entry name" value="Sc_DH/Rdtase_CS"/>
</dbReference>